<dbReference type="OrthoDB" id="427071at2759"/>
<name>A0A8C6YGI7_NAJNA</name>
<evidence type="ECO:0000256" key="1">
    <source>
        <dbReference type="SAM" id="Phobius"/>
    </source>
</evidence>
<dbReference type="GeneTree" id="ENSGT00950000185971"/>
<organism evidence="2 3">
    <name type="scientific">Naja naja</name>
    <name type="common">Indian cobra</name>
    <dbReference type="NCBI Taxonomy" id="35670"/>
    <lineage>
        <taxon>Eukaryota</taxon>
        <taxon>Metazoa</taxon>
        <taxon>Chordata</taxon>
        <taxon>Craniata</taxon>
        <taxon>Vertebrata</taxon>
        <taxon>Euteleostomi</taxon>
        <taxon>Lepidosauria</taxon>
        <taxon>Squamata</taxon>
        <taxon>Bifurcata</taxon>
        <taxon>Unidentata</taxon>
        <taxon>Episquamata</taxon>
        <taxon>Toxicofera</taxon>
        <taxon>Serpentes</taxon>
        <taxon>Colubroidea</taxon>
        <taxon>Elapidae</taxon>
        <taxon>Elapinae</taxon>
        <taxon>Naja</taxon>
    </lineage>
</organism>
<proteinExistence type="predicted"/>
<accession>A0A8C6YGI7</accession>
<dbReference type="Proteomes" id="UP000694559">
    <property type="component" value="Unplaced"/>
</dbReference>
<keyword evidence="1" id="KW-0812">Transmembrane</keyword>
<keyword evidence="3" id="KW-1185">Reference proteome</keyword>
<protein>
    <submittedName>
        <fullName evidence="2">Uncharacterized protein</fullName>
    </submittedName>
</protein>
<sequence length="110" mass="12703">YVLKKRIKISCFVFSGVKENVQKDSRRKWLTAAFLLSSAMLGYLLSRSYLFSEDGVTEVLAHHGESIPNKFIEVPCSEDYDSHKRFEAMLCHHMDHLGVSKKLKINCQCY</sequence>
<reference evidence="2" key="2">
    <citation type="submission" date="2025-09" db="UniProtKB">
        <authorList>
            <consortium name="Ensembl"/>
        </authorList>
    </citation>
    <scope>IDENTIFICATION</scope>
</reference>
<dbReference type="Ensembl" id="ENSNNAT00000031082.1">
    <property type="protein sequence ID" value="ENSNNAP00000029630.1"/>
    <property type="gene ID" value="ENSNNAG00000019000.1"/>
</dbReference>
<evidence type="ECO:0000313" key="2">
    <source>
        <dbReference type="Ensembl" id="ENSNNAP00000029630.1"/>
    </source>
</evidence>
<reference evidence="2" key="1">
    <citation type="submission" date="2025-08" db="UniProtKB">
        <authorList>
            <consortium name="Ensembl"/>
        </authorList>
    </citation>
    <scope>IDENTIFICATION</scope>
</reference>
<keyword evidence="1" id="KW-1133">Transmembrane helix</keyword>
<keyword evidence="1" id="KW-0472">Membrane</keyword>
<evidence type="ECO:0000313" key="3">
    <source>
        <dbReference type="Proteomes" id="UP000694559"/>
    </source>
</evidence>
<feature type="transmembrane region" description="Helical" evidence="1">
    <location>
        <begin position="29"/>
        <end position="46"/>
    </location>
</feature>
<dbReference type="OMA" id="VKAPSCL"/>
<dbReference type="AlphaFoldDB" id="A0A8C6YGI7"/>